<dbReference type="Proteomes" id="UP001172101">
    <property type="component" value="Unassembled WGS sequence"/>
</dbReference>
<comment type="caution">
    <text evidence="1">The sequence shown here is derived from an EMBL/GenBank/DDBJ whole genome shotgun (WGS) entry which is preliminary data.</text>
</comment>
<gene>
    <name evidence="1" type="ORF">B0T26DRAFT_683470</name>
</gene>
<dbReference type="RefSeq" id="XP_060302182.1">
    <property type="nucleotide sequence ID" value="XM_060440812.1"/>
</dbReference>
<evidence type="ECO:0000313" key="2">
    <source>
        <dbReference type="Proteomes" id="UP001172101"/>
    </source>
</evidence>
<proteinExistence type="predicted"/>
<reference evidence="1" key="1">
    <citation type="submission" date="2023-06" db="EMBL/GenBank/DDBJ databases">
        <title>Genome-scale phylogeny and comparative genomics of the fungal order Sordariales.</title>
        <authorList>
            <consortium name="Lawrence Berkeley National Laboratory"/>
            <person name="Hensen N."/>
            <person name="Bonometti L."/>
            <person name="Westerberg I."/>
            <person name="Brannstrom I.O."/>
            <person name="Guillou S."/>
            <person name="Cros-Aarteil S."/>
            <person name="Calhoun S."/>
            <person name="Haridas S."/>
            <person name="Kuo A."/>
            <person name="Mondo S."/>
            <person name="Pangilinan J."/>
            <person name="Riley R."/>
            <person name="LaButti K."/>
            <person name="Andreopoulos B."/>
            <person name="Lipzen A."/>
            <person name="Chen C."/>
            <person name="Yanf M."/>
            <person name="Daum C."/>
            <person name="Ng V."/>
            <person name="Clum A."/>
            <person name="Steindorff A."/>
            <person name="Ohm R."/>
            <person name="Martin F."/>
            <person name="Silar P."/>
            <person name="Natvig D."/>
            <person name="Lalanne C."/>
            <person name="Gautier V."/>
            <person name="Ament-velasquez S.L."/>
            <person name="Kruys A."/>
            <person name="Hutchinson M.I."/>
            <person name="Powell A.J."/>
            <person name="Barry K."/>
            <person name="Miller A.N."/>
            <person name="Grigoriev I.V."/>
            <person name="Debuchy R."/>
            <person name="Gladieux P."/>
            <person name="Thoren M.H."/>
            <person name="Johannesson H."/>
        </authorList>
    </citation>
    <scope>NUCLEOTIDE SEQUENCE</scope>
    <source>
        <strain evidence="1">SMH2392-1A</strain>
    </source>
</reference>
<sequence length="90" mass="9916">MQRSTEVPQQPMVVDASRPPCDGMGNQLFILEARCADTHHSSLIYLVDVFAYPTLITLFQRLGVGVPVAMACGSYLIPGSDMFRYVHGKV</sequence>
<dbReference type="GeneID" id="85324082"/>
<dbReference type="AlphaFoldDB" id="A0AA40BFJ8"/>
<keyword evidence="2" id="KW-1185">Reference proteome</keyword>
<organism evidence="1 2">
    <name type="scientific">Lasiosphaeria miniovina</name>
    <dbReference type="NCBI Taxonomy" id="1954250"/>
    <lineage>
        <taxon>Eukaryota</taxon>
        <taxon>Fungi</taxon>
        <taxon>Dikarya</taxon>
        <taxon>Ascomycota</taxon>
        <taxon>Pezizomycotina</taxon>
        <taxon>Sordariomycetes</taxon>
        <taxon>Sordariomycetidae</taxon>
        <taxon>Sordariales</taxon>
        <taxon>Lasiosphaeriaceae</taxon>
        <taxon>Lasiosphaeria</taxon>
    </lineage>
</organism>
<protein>
    <submittedName>
        <fullName evidence="1">Uncharacterized protein</fullName>
    </submittedName>
</protein>
<dbReference type="EMBL" id="JAUIRO010000001">
    <property type="protein sequence ID" value="KAK0733305.1"/>
    <property type="molecule type" value="Genomic_DNA"/>
</dbReference>
<accession>A0AA40BFJ8</accession>
<evidence type="ECO:0000313" key="1">
    <source>
        <dbReference type="EMBL" id="KAK0733305.1"/>
    </source>
</evidence>
<name>A0AA40BFJ8_9PEZI</name>